<proteinExistence type="predicted"/>
<feature type="transmembrane region" description="Helical" evidence="1">
    <location>
        <begin position="26"/>
        <end position="59"/>
    </location>
</feature>
<evidence type="ECO:0000256" key="1">
    <source>
        <dbReference type="SAM" id="Phobius"/>
    </source>
</evidence>
<dbReference type="Proteomes" id="UP000003136">
    <property type="component" value="Unassembled WGS sequence"/>
</dbReference>
<keyword evidence="1" id="KW-1133">Transmembrane helix</keyword>
<name>B7ANV2_9FIRM</name>
<dbReference type="HOGENOM" id="CLU_2876515_0_0_9"/>
<evidence type="ECO:0000313" key="2">
    <source>
        <dbReference type="EMBL" id="EEC58609.1"/>
    </source>
</evidence>
<organism evidence="2 3">
    <name type="scientific">[Bacteroides] pectinophilus ATCC 43243</name>
    <dbReference type="NCBI Taxonomy" id="483218"/>
    <lineage>
        <taxon>Bacteria</taxon>
        <taxon>Bacillati</taxon>
        <taxon>Bacillota</taxon>
        <taxon>Clostridia</taxon>
        <taxon>Eubacteriales</taxon>
    </lineage>
</organism>
<evidence type="ECO:0000313" key="3">
    <source>
        <dbReference type="Proteomes" id="UP000003136"/>
    </source>
</evidence>
<sequence length="63" mass="6804">MGNFEANGNSEVESHMKKHHSKLSTVLISLIFVAAAIAWLIHVPTGILLTIIGGIVFGLTYKN</sequence>
<gene>
    <name evidence="2" type="ORF">BACPEC_00356</name>
</gene>
<comment type="caution">
    <text evidence="2">The sequence shown here is derived from an EMBL/GenBank/DDBJ whole genome shotgun (WGS) entry which is preliminary data.</text>
</comment>
<dbReference type="EMBL" id="ABVQ01000033">
    <property type="protein sequence ID" value="EEC58609.1"/>
    <property type="molecule type" value="Genomic_DNA"/>
</dbReference>
<keyword evidence="1" id="KW-0812">Transmembrane</keyword>
<reference evidence="2 3" key="1">
    <citation type="submission" date="2008-11" db="EMBL/GenBank/DDBJ databases">
        <title>Draft genome sequence of Bacteroides pectinophilus (ATCC 43243).</title>
        <authorList>
            <person name="Sudarsanam P."/>
            <person name="Ley R."/>
            <person name="Guruge J."/>
            <person name="Turnbaugh P.J."/>
            <person name="Mahowald M."/>
            <person name="Liep D."/>
            <person name="Gordon J."/>
        </authorList>
    </citation>
    <scope>NUCLEOTIDE SEQUENCE [LARGE SCALE GENOMIC DNA]</scope>
    <source>
        <strain evidence="2 3">ATCC 43243</strain>
    </source>
</reference>
<dbReference type="AlphaFoldDB" id="B7ANV2"/>
<protein>
    <submittedName>
        <fullName evidence="2">Uncharacterized protein</fullName>
    </submittedName>
</protein>
<keyword evidence="3" id="KW-1185">Reference proteome</keyword>
<reference evidence="2 3" key="2">
    <citation type="submission" date="2008-11" db="EMBL/GenBank/DDBJ databases">
        <authorList>
            <person name="Fulton L."/>
            <person name="Clifton S."/>
            <person name="Fulton B."/>
            <person name="Xu J."/>
            <person name="Minx P."/>
            <person name="Pepin K.H."/>
            <person name="Johnson M."/>
            <person name="Bhonagiri V."/>
            <person name="Nash W.E."/>
            <person name="Mardis E.R."/>
            <person name="Wilson R.K."/>
        </authorList>
    </citation>
    <scope>NUCLEOTIDE SEQUENCE [LARGE SCALE GENOMIC DNA]</scope>
    <source>
        <strain evidence="2 3">ATCC 43243</strain>
    </source>
</reference>
<dbReference type="STRING" id="483218.BACPEC_00356"/>
<keyword evidence="1" id="KW-0472">Membrane</keyword>
<accession>B7ANV2</accession>